<sequence length="140" mass="15963">MEYYPMWPTKRVEGSHSLPLGVQIIYGENDREELLHILAFLQTSLALDDAELNRDVDGDDPRFPYVWQDMESASFKRLLLAVAEGGETEGTINLGFLYAHQLIFRAYKEHLADDTSVADGLKQFYAAIERDYFGTPASFH</sequence>
<gene>
    <name evidence="1" type="ORF">A3C93_00445</name>
</gene>
<evidence type="ECO:0000313" key="2">
    <source>
        <dbReference type="Proteomes" id="UP000178636"/>
    </source>
</evidence>
<comment type="caution">
    <text evidence="1">The sequence shown here is derived from an EMBL/GenBank/DDBJ whole genome shotgun (WGS) entry which is preliminary data.</text>
</comment>
<dbReference type="AlphaFoldDB" id="A0A1G2DE44"/>
<reference evidence="1 2" key="1">
    <citation type="journal article" date="2016" name="Nat. Commun.">
        <title>Thousands of microbial genomes shed light on interconnected biogeochemical processes in an aquifer system.</title>
        <authorList>
            <person name="Anantharaman K."/>
            <person name="Brown C.T."/>
            <person name="Hug L.A."/>
            <person name="Sharon I."/>
            <person name="Castelle C.J."/>
            <person name="Probst A.J."/>
            <person name="Thomas B.C."/>
            <person name="Singh A."/>
            <person name="Wilkins M.J."/>
            <person name="Karaoz U."/>
            <person name="Brodie E.L."/>
            <person name="Williams K.H."/>
            <person name="Hubbard S.S."/>
            <person name="Banfield J.F."/>
        </authorList>
    </citation>
    <scope>NUCLEOTIDE SEQUENCE [LARGE SCALE GENOMIC DNA]</scope>
</reference>
<organism evidence="1 2">
    <name type="scientific">Candidatus Lloydbacteria bacterium RIFCSPHIGHO2_02_FULL_54_17</name>
    <dbReference type="NCBI Taxonomy" id="1798664"/>
    <lineage>
        <taxon>Bacteria</taxon>
        <taxon>Candidatus Lloydiibacteriota</taxon>
    </lineage>
</organism>
<protein>
    <submittedName>
        <fullName evidence="1">Uncharacterized protein</fullName>
    </submittedName>
</protein>
<dbReference type="Proteomes" id="UP000178636">
    <property type="component" value="Unassembled WGS sequence"/>
</dbReference>
<dbReference type="EMBL" id="MHLO01000028">
    <property type="protein sequence ID" value="OGZ11856.1"/>
    <property type="molecule type" value="Genomic_DNA"/>
</dbReference>
<evidence type="ECO:0000313" key="1">
    <source>
        <dbReference type="EMBL" id="OGZ11856.1"/>
    </source>
</evidence>
<name>A0A1G2DE44_9BACT</name>
<proteinExistence type="predicted"/>
<accession>A0A1G2DE44</accession>